<protein>
    <submittedName>
        <fullName evidence="8">Uncharacterized protein</fullName>
    </submittedName>
</protein>
<keyword evidence="5" id="KW-0472">Membrane</keyword>
<dbReference type="InterPro" id="IPR003423">
    <property type="entry name" value="OMP_efflux"/>
</dbReference>
<dbReference type="Gene3D" id="1.20.1600.10">
    <property type="entry name" value="Outer membrane efflux proteins (OEP)"/>
    <property type="match status" value="1"/>
</dbReference>
<name>A0A0F9PMV5_9ZZZZ</name>
<keyword evidence="7" id="KW-0449">Lipoprotein</keyword>
<evidence type="ECO:0000313" key="8">
    <source>
        <dbReference type="EMBL" id="KKN31524.1"/>
    </source>
</evidence>
<dbReference type="InterPro" id="IPR010131">
    <property type="entry name" value="MdtP/NodT-like"/>
</dbReference>
<organism evidence="8">
    <name type="scientific">marine sediment metagenome</name>
    <dbReference type="NCBI Taxonomy" id="412755"/>
    <lineage>
        <taxon>unclassified sequences</taxon>
        <taxon>metagenomes</taxon>
        <taxon>ecological metagenomes</taxon>
    </lineage>
</organism>
<dbReference type="Pfam" id="PF02321">
    <property type="entry name" value="OEP"/>
    <property type="match status" value="2"/>
</dbReference>
<dbReference type="EMBL" id="LAZR01002323">
    <property type="protein sequence ID" value="KKN31524.1"/>
    <property type="molecule type" value="Genomic_DNA"/>
</dbReference>
<keyword evidence="3" id="KW-0812">Transmembrane</keyword>
<evidence type="ECO:0000256" key="5">
    <source>
        <dbReference type="ARBA" id="ARBA00023136"/>
    </source>
</evidence>
<dbReference type="NCBIfam" id="TIGR01845">
    <property type="entry name" value="outer_NodT"/>
    <property type="match status" value="1"/>
</dbReference>
<evidence type="ECO:0000256" key="7">
    <source>
        <dbReference type="ARBA" id="ARBA00023288"/>
    </source>
</evidence>
<dbReference type="GO" id="GO:0015562">
    <property type="term" value="F:efflux transmembrane transporter activity"/>
    <property type="evidence" value="ECO:0007669"/>
    <property type="project" value="InterPro"/>
</dbReference>
<evidence type="ECO:0000256" key="4">
    <source>
        <dbReference type="ARBA" id="ARBA00022729"/>
    </source>
</evidence>
<dbReference type="AlphaFoldDB" id="A0A0F9PMV5"/>
<dbReference type="GO" id="GO:0016020">
    <property type="term" value="C:membrane"/>
    <property type="evidence" value="ECO:0007669"/>
    <property type="project" value="UniProtKB-SubCell"/>
</dbReference>
<dbReference type="PROSITE" id="PS51257">
    <property type="entry name" value="PROKAR_LIPOPROTEIN"/>
    <property type="match status" value="1"/>
</dbReference>
<dbReference type="Gene3D" id="2.20.200.10">
    <property type="entry name" value="Outer membrane efflux proteins (OEP)"/>
    <property type="match status" value="1"/>
</dbReference>
<accession>A0A0F9PMV5</accession>
<sequence>MRRLALLLTCSLTFGLTACISSNGITPETSLPDETLLSLSADQAHFTDDAAWPNQTWWHQYHDKQLNALMQEAVNDSPSIEEANARLRMALAIGLQTDAALLPSVSADATINRKKWPSDSFYGPGELSGTSSWNNVGLISFYYDPDIWDKNTSLSDAALSRIKKQIAETQIATLNIESSLMHYYIQLSLACQQRDIGEQVLATYQDRLDIMQAQLEMGLSTKVMVHQAEVSLSDAQVKLASVIDRIDQSKHAIAAILGKSADIADHLQPPHIDASEQDVLPSHIPAELLGHRPDVVASRWLVASKSSEIDAAQADFYPDIDLTAAVGFMSVTGGMLSVLSHEKLTYNAGPAISLPIFDAGRIRAQLKQRDAEYDVAVSQYKSTLSGAIQDISDSLSAIHTAQQQLNSTDVAMKASEANVAHAMDAYDVGLTDYLPIVDAKLAAFQQRLLKTDIQAEVLAASVALNIALGGGLVGNEQSPKVEQIATRSMP</sequence>
<gene>
    <name evidence="8" type="ORF">LCGC14_0823190</name>
</gene>
<comment type="caution">
    <text evidence="8">The sequence shown here is derived from an EMBL/GenBank/DDBJ whole genome shotgun (WGS) entry which is preliminary data.</text>
</comment>
<comment type="subcellular location">
    <subcellularLocation>
        <location evidence="1">Membrane</location>
    </subcellularLocation>
</comment>
<keyword evidence="4" id="KW-0732">Signal</keyword>
<dbReference type="PANTHER" id="PTHR30203">
    <property type="entry name" value="OUTER MEMBRANE CATION EFFLUX PROTEIN"/>
    <property type="match status" value="1"/>
</dbReference>
<reference evidence="8" key="1">
    <citation type="journal article" date="2015" name="Nature">
        <title>Complex archaea that bridge the gap between prokaryotes and eukaryotes.</title>
        <authorList>
            <person name="Spang A."/>
            <person name="Saw J.H."/>
            <person name="Jorgensen S.L."/>
            <person name="Zaremba-Niedzwiedzka K."/>
            <person name="Martijn J."/>
            <person name="Lind A.E."/>
            <person name="van Eijk R."/>
            <person name="Schleper C."/>
            <person name="Guy L."/>
            <person name="Ettema T.J."/>
        </authorList>
    </citation>
    <scope>NUCLEOTIDE SEQUENCE</scope>
</reference>
<dbReference type="PANTHER" id="PTHR30203:SF20">
    <property type="entry name" value="MULTIDRUG RESISTANCE OUTER MEMBRANE PROTEIN MDTP-RELATED"/>
    <property type="match status" value="1"/>
</dbReference>
<evidence type="ECO:0000256" key="6">
    <source>
        <dbReference type="ARBA" id="ARBA00023139"/>
    </source>
</evidence>
<evidence type="ECO:0000256" key="3">
    <source>
        <dbReference type="ARBA" id="ARBA00022692"/>
    </source>
</evidence>
<dbReference type="SUPFAM" id="SSF56954">
    <property type="entry name" value="Outer membrane efflux proteins (OEP)"/>
    <property type="match status" value="1"/>
</dbReference>
<evidence type="ECO:0000256" key="2">
    <source>
        <dbReference type="ARBA" id="ARBA00022452"/>
    </source>
</evidence>
<keyword evidence="6" id="KW-0564">Palmitate</keyword>
<keyword evidence="2" id="KW-1134">Transmembrane beta strand</keyword>
<evidence type="ECO:0000256" key="1">
    <source>
        <dbReference type="ARBA" id="ARBA00004370"/>
    </source>
</evidence>
<proteinExistence type="predicted"/>